<reference evidence="2" key="1">
    <citation type="journal article" date="2012" name="Nat. Genet.">
        <title>Lifestyle transitions in plant pathogenic Colletotrichum fungi deciphered by genome and transcriptome analyses.</title>
        <authorList>
            <person name="O'Connell R.J."/>
            <person name="Thon M.R."/>
            <person name="Hacquard S."/>
            <person name="Amyotte S.G."/>
            <person name="Kleemann J."/>
            <person name="Torres M.F."/>
            <person name="Damm U."/>
            <person name="Buiate E.A."/>
            <person name="Epstein L."/>
            <person name="Alkan N."/>
            <person name="Altmueller J."/>
            <person name="Alvarado-Balderrama L."/>
            <person name="Bauser C.A."/>
            <person name="Becker C."/>
            <person name="Birren B.W."/>
            <person name="Chen Z."/>
            <person name="Choi J."/>
            <person name="Crouch J.A."/>
            <person name="Duvick J.P."/>
            <person name="Farman M.A."/>
            <person name="Gan P."/>
            <person name="Heiman D."/>
            <person name="Henrissat B."/>
            <person name="Howard R.J."/>
            <person name="Kabbage M."/>
            <person name="Koch C."/>
            <person name="Kracher B."/>
            <person name="Kubo Y."/>
            <person name="Law A.D."/>
            <person name="Lebrun M.-H."/>
            <person name="Lee Y.-H."/>
            <person name="Miyara I."/>
            <person name="Moore N."/>
            <person name="Neumann U."/>
            <person name="Nordstroem K."/>
            <person name="Panaccione D.G."/>
            <person name="Panstruga R."/>
            <person name="Place M."/>
            <person name="Proctor R.H."/>
            <person name="Prusky D."/>
            <person name="Rech G."/>
            <person name="Reinhardt R."/>
            <person name="Rollins J.A."/>
            <person name="Rounsley S."/>
            <person name="Schardl C.L."/>
            <person name="Schwartz D.C."/>
            <person name="Shenoy N."/>
            <person name="Shirasu K."/>
            <person name="Sikhakolli U.R."/>
            <person name="Stueber K."/>
            <person name="Sukno S.A."/>
            <person name="Sweigard J.A."/>
            <person name="Takano Y."/>
            <person name="Takahara H."/>
            <person name="Trail F."/>
            <person name="van der Does H.C."/>
            <person name="Voll L.M."/>
            <person name="Will I."/>
            <person name="Young S."/>
            <person name="Zeng Q."/>
            <person name="Zhang J."/>
            <person name="Zhou S."/>
            <person name="Dickman M.B."/>
            <person name="Schulze-Lefert P."/>
            <person name="Ver Loren van Themaat E."/>
            <person name="Ma L.-J."/>
            <person name="Vaillancourt L.J."/>
        </authorList>
    </citation>
    <scope>NUCLEOTIDE SEQUENCE [LARGE SCALE GENOMIC DNA]</scope>
    <source>
        <strain evidence="2">M1.001 / M2 / FGSC 10212</strain>
    </source>
</reference>
<protein>
    <submittedName>
        <fullName evidence="1">Uncharacterized protein</fullName>
    </submittedName>
</protein>
<dbReference type="InterPro" id="IPR036188">
    <property type="entry name" value="FAD/NAD-bd_sf"/>
</dbReference>
<gene>
    <name evidence="1" type="ORF">GLRG_05072</name>
</gene>
<dbReference type="AlphaFoldDB" id="E3QGE0"/>
<dbReference type="RefSeq" id="XP_008093948.1">
    <property type="nucleotide sequence ID" value="XM_008095757.1"/>
</dbReference>
<organism evidence="2">
    <name type="scientific">Colletotrichum graminicola (strain M1.001 / M2 / FGSC 10212)</name>
    <name type="common">Maize anthracnose fungus</name>
    <name type="synonym">Glomerella graminicola</name>
    <dbReference type="NCBI Taxonomy" id="645133"/>
    <lineage>
        <taxon>Eukaryota</taxon>
        <taxon>Fungi</taxon>
        <taxon>Dikarya</taxon>
        <taxon>Ascomycota</taxon>
        <taxon>Pezizomycotina</taxon>
        <taxon>Sordariomycetes</taxon>
        <taxon>Hypocreomycetidae</taxon>
        <taxon>Glomerellales</taxon>
        <taxon>Glomerellaceae</taxon>
        <taxon>Colletotrichum</taxon>
        <taxon>Colletotrichum graminicola species complex</taxon>
    </lineage>
</organism>
<name>E3QGE0_COLGM</name>
<dbReference type="HOGENOM" id="CLU_1294307_0_0_1"/>
<evidence type="ECO:0000313" key="1">
    <source>
        <dbReference type="EMBL" id="EFQ29928.1"/>
    </source>
</evidence>
<dbReference type="OrthoDB" id="655030at2759"/>
<dbReference type="Proteomes" id="UP000008782">
    <property type="component" value="Unassembled WGS sequence"/>
</dbReference>
<dbReference type="VEuPathDB" id="FungiDB:GLRG_05072"/>
<dbReference type="STRING" id="645133.E3QGE0"/>
<dbReference type="GeneID" id="24410437"/>
<dbReference type="EMBL" id="GG697347">
    <property type="protein sequence ID" value="EFQ29928.1"/>
    <property type="molecule type" value="Genomic_DNA"/>
</dbReference>
<accession>E3QGE0</accession>
<proteinExistence type="predicted"/>
<keyword evidence="2" id="KW-1185">Reference proteome</keyword>
<evidence type="ECO:0000313" key="2">
    <source>
        <dbReference type="Proteomes" id="UP000008782"/>
    </source>
</evidence>
<dbReference type="eggNOG" id="KOG2614">
    <property type="taxonomic scope" value="Eukaryota"/>
</dbReference>
<sequence>MKVRMLLPSHFKPLWTGIRVHDLSIPITVKKTPDLYKLANSGGVFSNCDGKRSAIHQAGDESLSVCASTISSGEDCVSPDVCGYDLGDLETVKKGLLTVQWLESGTDRSHHHSGSFKINGGATHLMTILAGEGVNVALKDAIGLVDAIITAAHMKRSRLREGHVRVCGLTEELMHDFVSMSGRTGNNHLGLDHEVGQVRTPWLLHPLAAGMAH</sequence>
<dbReference type="Gene3D" id="3.50.50.60">
    <property type="entry name" value="FAD/NAD(P)-binding domain"/>
    <property type="match status" value="1"/>
</dbReference>